<name>A0A9X1RYW9_9FLAO</name>
<sequence>MRILIKFFLVSLLFISCQADDNDLSPDEIQQNSEPINTENYEEFIYLKLGTRDIIFGAGTKNQSEKKLGAELVARYSRSGELYHSLSFWGKMEETSSNELQRLGGNIENFNGEGIYKTGKEQKNNCNFFDFGISWYSLYDTGEDGYLEITLWDGENLKGNFDIMVYNANDKSQSKNITGEFKLKVQ</sequence>
<organism evidence="2 3">
    <name type="scientific">Christiangramia sediminis</name>
    <dbReference type="NCBI Taxonomy" id="2881336"/>
    <lineage>
        <taxon>Bacteria</taxon>
        <taxon>Pseudomonadati</taxon>
        <taxon>Bacteroidota</taxon>
        <taxon>Flavobacteriia</taxon>
        <taxon>Flavobacteriales</taxon>
        <taxon>Flavobacteriaceae</taxon>
        <taxon>Christiangramia</taxon>
    </lineage>
</organism>
<gene>
    <name evidence="2" type="ORF">LGQ90_10625</name>
</gene>
<keyword evidence="3" id="KW-1185">Reference proteome</keyword>
<dbReference type="RefSeq" id="WP_229340936.1">
    <property type="nucleotide sequence ID" value="NZ_JAJBZG010000005.1"/>
</dbReference>
<accession>A0A9X1RYW9</accession>
<protein>
    <recommendedName>
        <fullName evidence="4">Lipoprotein</fullName>
    </recommendedName>
</protein>
<comment type="caution">
    <text evidence="2">The sequence shown here is derived from an EMBL/GenBank/DDBJ whole genome shotgun (WGS) entry which is preliminary data.</text>
</comment>
<feature type="signal peptide" evidence="1">
    <location>
        <begin position="1"/>
        <end position="19"/>
    </location>
</feature>
<evidence type="ECO:0000313" key="3">
    <source>
        <dbReference type="Proteomes" id="UP001139414"/>
    </source>
</evidence>
<keyword evidence="1" id="KW-0732">Signal</keyword>
<evidence type="ECO:0000256" key="1">
    <source>
        <dbReference type="SAM" id="SignalP"/>
    </source>
</evidence>
<evidence type="ECO:0008006" key="4">
    <source>
        <dbReference type="Google" id="ProtNLM"/>
    </source>
</evidence>
<dbReference type="EMBL" id="JAJBZG010000005">
    <property type="protein sequence ID" value="MCB7481715.1"/>
    <property type="molecule type" value="Genomic_DNA"/>
</dbReference>
<proteinExistence type="predicted"/>
<dbReference type="PROSITE" id="PS51257">
    <property type="entry name" value="PROKAR_LIPOPROTEIN"/>
    <property type="match status" value="1"/>
</dbReference>
<dbReference type="AlphaFoldDB" id="A0A9X1RYW9"/>
<reference evidence="2" key="1">
    <citation type="submission" date="2021-10" db="EMBL/GenBank/DDBJ databases">
        <title>Gramella sp. ASW11-100T, isolated from marine sediment.</title>
        <authorList>
            <person name="Xia C."/>
        </authorList>
    </citation>
    <scope>NUCLEOTIDE SEQUENCE</scope>
    <source>
        <strain evidence="2">ASW11-100</strain>
    </source>
</reference>
<dbReference type="Proteomes" id="UP001139414">
    <property type="component" value="Unassembled WGS sequence"/>
</dbReference>
<feature type="chain" id="PRO_5040721014" description="Lipoprotein" evidence="1">
    <location>
        <begin position="20"/>
        <end position="186"/>
    </location>
</feature>
<evidence type="ECO:0000313" key="2">
    <source>
        <dbReference type="EMBL" id="MCB7481715.1"/>
    </source>
</evidence>